<dbReference type="InterPro" id="IPR041522">
    <property type="entry name" value="CdaR_GGDEF"/>
</dbReference>
<name>A0ABW0LQ33_9BACL</name>
<evidence type="ECO:0000256" key="2">
    <source>
        <dbReference type="ARBA" id="ARBA00023125"/>
    </source>
</evidence>
<dbReference type="RefSeq" id="WP_209747323.1">
    <property type="nucleotide sequence ID" value="NZ_JBHSMH010000004.1"/>
</dbReference>
<dbReference type="SMART" id="SM00342">
    <property type="entry name" value="HTH_ARAC"/>
    <property type="match status" value="1"/>
</dbReference>
<keyword evidence="4" id="KW-0472">Membrane</keyword>
<evidence type="ECO:0000313" key="6">
    <source>
        <dbReference type="EMBL" id="MFC5467380.1"/>
    </source>
</evidence>
<dbReference type="Pfam" id="PF12833">
    <property type="entry name" value="HTH_18"/>
    <property type="match status" value="1"/>
</dbReference>
<dbReference type="InterPro" id="IPR018062">
    <property type="entry name" value="HTH_AraC-typ_CS"/>
</dbReference>
<evidence type="ECO:0000313" key="7">
    <source>
        <dbReference type="Proteomes" id="UP001596105"/>
    </source>
</evidence>
<evidence type="ECO:0000256" key="4">
    <source>
        <dbReference type="SAM" id="Phobius"/>
    </source>
</evidence>
<dbReference type="PROSITE" id="PS00041">
    <property type="entry name" value="HTH_ARAC_FAMILY_1"/>
    <property type="match status" value="1"/>
</dbReference>
<dbReference type="InterPro" id="IPR018060">
    <property type="entry name" value="HTH_AraC"/>
</dbReference>
<dbReference type="PANTHER" id="PTHR43280:SF2">
    <property type="entry name" value="HTH-TYPE TRANSCRIPTIONAL REGULATOR EXSA"/>
    <property type="match status" value="1"/>
</dbReference>
<keyword evidence="4" id="KW-1133">Transmembrane helix</keyword>
<dbReference type="PANTHER" id="PTHR43280">
    <property type="entry name" value="ARAC-FAMILY TRANSCRIPTIONAL REGULATOR"/>
    <property type="match status" value="1"/>
</dbReference>
<keyword evidence="4" id="KW-0812">Transmembrane</keyword>
<evidence type="ECO:0000256" key="3">
    <source>
        <dbReference type="ARBA" id="ARBA00023163"/>
    </source>
</evidence>
<keyword evidence="2" id="KW-0238">DNA-binding</keyword>
<evidence type="ECO:0000259" key="5">
    <source>
        <dbReference type="PROSITE" id="PS01124"/>
    </source>
</evidence>
<dbReference type="PROSITE" id="PS01124">
    <property type="entry name" value="HTH_ARAC_FAMILY_2"/>
    <property type="match status" value="1"/>
</dbReference>
<dbReference type="Proteomes" id="UP001596105">
    <property type="component" value="Unassembled WGS sequence"/>
</dbReference>
<feature type="transmembrane region" description="Helical" evidence="4">
    <location>
        <begin position="12"/>
        <end position="32"/>
    </location>
</feature>
<keyword evidence="3" id="KW-0804">Transcription</keyword>
<comment type="caution">
    <text evidence="6">The sequence shown here is derived from an EMBL/GenBank/DDBJ whole genome shotgun (WGS) entry which is preliminary data.</text>
</comment>
<keyword evidence="7" id="KW-1185">Reference proteome</keyword>
<dbReference type="InterPro" id="IPR009057">
    <property type="entry name" value="Homeodomain-like_sf"/>
</dbReference>
<keyword evidence="1" id="KW-0805">Transcription regulation</keyword>
<reference evidence="7" key="1">
    <citation type="journal article" date="2019" name="Int. J. Syst. Evol. Microbiol.">
        <title>The Global Catalogue of Microorganisms (GCM) 10K type strain sequencing project: providing services to taxonomists for standard genome sequencing and annotation.</title>
        <authorList>
            <consortium name="The Broad Institute Genomics Platform"/>
            <consortium name="The Broad Institute Genome Sequencing Center for Infectious Disease"/>
            <person name="Wu L."/>
            <person name="Ma J."/>
        </authorList>
    </citation>
    <scope>NUCLEOTIDE SEQUENCE [LARGE SCALE GENOMIC DNA]</scope>
    <source>
        <strain evidence="7">CCUG 57113</strain>
    </source>
</reference>
<feature type="transmembrane region" description="Helical" evidence="4">
    <location>
        <begin position="258"/>
        <end position="280"/>
    </location>
</feature>
<protein>
    <submittedName>
        <fullName evidence="6">Helix-turn-helix domain-containing protein</fullName>
    </submittedName>
</protein>
<gene>
    <name evidence="6" type="ORF">ACFPPD_01535</name>
</gene>
<feature type="domain" description="HTH araC/xylS-type" evidence="5">
    <location>
        <begin position="634"/>
        <end position="733"/>
    </location>
</feature>
<dbReference type="SUPFAM" id="SSF46689">
    <property type="entry name" value="Homeodomain-like"/>
    <property type="match status" value="1"/>
</dbReference>
<evidence type="ECO:0000256" key="1">
    <source>
        <dbReference type="ARBA" id="ARBA00023015"/>
    </source>
</evidence>
<accession>A0ABW0LQ33</accession>
<dbReference type="Pfam" id="PF17853">
    <property type="entry name" value="GGDEF_2"/>
    <property type="match status" value="1"/>
</dbReference>
<proteinExistence type="predicted"/>
<sequence length="736" mass="85834">MNRNWFRKLLLSYLPVFFVVITALFVIFFQTLSEQNRKEAIKANEYLAQQVIRYTDNELRKIDYRVVREILADPVVSRFFSLNDIDVYENIQAGKIMEDLKFNYPIVHSVYFVRLKDHYVFGDGSVWREDFPDMPFIEQMKGKKDTVKWTGKRVYQLYPSLKGEEVISLVRGYPYFTSAKKGYFVVNVSLSKLKESVAQMYNPDISFVRMYDNRHRSLLDKDDETSGEGKVFSEFVSPYTGWLVESGLIDTGFLRIALNFYSVWLGLAIAAVLLGVFWVVHVTKRNYQPIGQIVSLIQTSSLVQPNDGKSDGNEFGFIRGALEHLMEETKKIRQENVENSILQKKHRFLEAMEGTVPITEAEWSSDLRKYNVDAAGKIAYVQVLEIDGYRAFSQTYDQQDQSLFKFLLSSILQEMTQQREASIWAEWTTDRQMAAIIWVPEKEKLDEMRDAITALVIQWVKQNLSFTITLGHGGAAATLEELRRSYETACSLLSYKAVLGTGRVIHPEEIARPQTRNHEYFHTIYSFSNALRLPDQDWNKQLAELFKQIRDSIFSRKEIESLLSFLHQHLDRVFLELSREYRNVWKETETELLEAEKHWETIEELQSSCIRIFEAASGKMQSLRDSHRNRIIIGEIRSFIEEHYANPELSLDYLSDKFLMNAKNISKMFKEEFGENFVDFLIGLRIQNAKKRLMETEKSLQEISVEVGYYNYNSFNRAFKNIAGVSPSDYRKQTGH</sequence>
<dbReference type="Gene3D" id="1.10.10.60">
    <property type="entry name" value="Homeodomain-like"/>
    <property type="match status" value="2"/>
</dbReference>
<dbReference type="EMBL" id="JBHSMH010000004">
    <property type="protein sequence ID" value="MFC5467380.1"/>
    <property type="molecule type" value="Genomic_DNA"/>
</dbReference>
<organism evidence="6 7">
    <name type="scientific">Cohnella suwonensis</name>
    <dbReference type="NCBI Taxonomy" id="696072"/>
    <lineage>
        <taxon>Bacteria</taxon>
        <taxon>Bacillati</taxon>
        <taxon>Bacillota</taxon>
        <taxon>Bacilli</taxon>
        <taxon>Bacillales</taxon>
        <taxon>Paenibacillaceae</taxon>
        <taxon>Cohnella</taxon>
    </lineage>
</organism>